<dbReference type="STRING" id="1073325.SAMN05444483_104189"/>
<name>A0A1M5GJE6_SALEC</name>
<dbReference type="Proteomes" id="UP000183945">
    <property type="component" value="Unassembled WGS sequence"/>
</dbReference>
<keyword evidence="2" id="KW-1185">Reference proteome</keyword>
<sequence>MDKLLDDNNIRLNLPIKIAYTVLENVLREKLRNEKIGKEDKQGETKHYAKIIDVSLEKARKAEFDLSLNLQLKTLTTILKNKYVNLWVHVSLGFNEAEQTIAVERYELEGQSKNWLIDNTLETLANTLIYNKLKNKMQFDLKPQITEQLVNVNKKLEGELETAEGVFLSGNVNDLKVAEIIPGDSLLLIILEIRAYGFVNVKEIKL</sequence>
<dbReference type="EMBL" id="FQVT01000004">
    <property type="protein sequence ID" value="SHG03823.1"/>
    <property type="molecule type" value="Genomic_DNA"/>
</dbReference>
<dbReference type="InterPro" id="IPR025515">
    <property type="entry name" value="DUF4403"/>
</dbReference>
<dbReference type="OrthoDB" id="1434790at2"/>
<evidence type="ECO:0000313" key="2">
    <source>
        <dbReference type="Proteomes" id="UP000183945"/>
    </source>
</evidence>
<dbReference type="Pfam" id="PF14356">
    <property type="entry name" value="DUF4403"/>
    <property type="match status" value="1"/>
</dbReference>
<accession>A0A1M5GJE6</accession>
<evidence type="ECO:0008006" key="3">
    <source>
        <dbReference type="Google" id="ProtNLM"/>
    </source>
</evidence>
<organism evidence="1 2">
    <name type="scientific">Salegentibacter echinorum</name>
    <dbReference type="NCBI Taxonomy" id="1073325"/>
    <lineage>
        <taxon>Bacteria</taxon>
        <taxon>Pseudomonadati</taxon>
        <taxon>Bacteroidota</taxon>
        <taxon>Flavobacteriia</taxon>
        <taxon>Flavobacteriales</taxon>
        <taxon>Flavobacteriaceae</taxon>
        <taxon>Salegentibacter</taxon>
    </lineage>
</organism>
<protein>
    <recommendedName>
        <fullName evidence="3">DUF4403 family protein</fullName>
    </recommendedName>
</protein>
<reference evidence="2" key="1">
    <citation type="submission" date="2016-11" db="EMBL/GenBank/DDBJ databases">
        <authorList>
            <person name="Varghese N."/>
            <person name="Submissions S."/>
        </authorList>
    </citation>
    <scope>NUCLEOTIDE SEQUENCE [LARGE SCALE GENOMIC DNA]</scope>
    <source>
        <strain evidence="2">DSM 24579</strain>
    </source>
</reference>
<proteinExistence type="predicted"/>
<gene>
    <name evidence="1" type="ORF">SAMN05444483_104189</name>
</gene>
<evidence type="ECO:0000313" key="1">
    <source>
        <dbReference type="EMBL" id="SHG03823.1"/>
    </source>
</evidence>
<dbReference type="RefSeq" id="WP_072878748.1">
    <property type="nucleotide sequence ID" value="NZ_FQVT01000004.1"/>
</dbReference>
<dbReference type="AlphaFoldDB" id="A0A1M5GJE6"/>